<comment type="caution">
    <text evidence="1">The sequence shown here is derived from an EMBL/GenBank/DDBJ whole genome shotgun (WGS) entry which is preliminary data.</text>
</comment>
<proteinExistence type="predicted"/>
<keyword evidence="2" id="KW-1185">Reference proteome</keyword>
<reference evidence="1" key="1">
    <citation type="journal article" date="2023" name="Mol. Biol. Evol.">
        <title>Third-Generation Sequencing Reveals the Adaptive Role of the Epigenome in Three Deep-Sea Polychaetes.</title>
        <authorList>
            <person name="Perez M."/>
            <person name="Aroh O."/>
            <person name="Sun Y."/>
            <person name="Lan Y."/>
            <person name="Juniper S.K."/>
            <person name="Young C.R."/>
            <person name="Angers B."/>
            <person name="Qian P.Y."/>
        </authorList>
    </citation>
    <scope>NUCLEOTIDE SEQUENCE</scope>
    <source>
        <strain evidence="1">R07B-5</strain>
    </source>
</reference>
<protein>
    <submittedName>
        <fullName evidence="1">Uncharacterized protein</fullName>
    </submittedName>
</protein>
<gene>
    <name evidence="1" type="ORF">NP493_5177g00000</name>
</gene>
<dbReference type="Proteomes" id="UP001209878">
    <property type="component" value="Unassembled WGS sequence"/>
</dbReference>
<sequence length="49" mass="5690">MFTDCVSRPNDVGHFVELNHTRTFPHNWFYSPATVSETARVRYGVSFVN</sequence>
<organism evidence="1 2">
    <name type="scientific">Ridgeia piscesae</name>
    <name type="common">Tubeworm</name>
    <dbReference type="NCBI Taxonomy" id="27915"/>
    <lineage>
        <taxon>Eukaryota</taxon>
        <taxon>Metazoa</taxon>
        <taxon>Spiralia</taxon>
        <taxon>Lophotrochozoa</taxon>
        <taxon>Annelida</taxon>
        <taxon>Polychaeta</taxon>
        <taxon>Sedentaria</taxon>
        <taxon>Canalipalpata</taxon>
        <taxon>Sabellida</taxon>
        <taxon>Siboglinidae</taxon>
        <taxon>Ridgeia</taxon>
    </lineage>
</organism>
<accession>A0AAD9IW30</accession>
<evidence type="ECO:0000313" key="1">
    <source>
        <dbReference type="EMBL" id="KAK2141647.1"/>
    </source>
</evidence>
<name>A0AAD9IW30_RIDPI</name>
<evidence type="ECO:0000313" key="2">
    <source>
        <dbReference type="Proteomes" id="UP001209878"/>
    </source>
</evidence>
<dbReference type="AlphaFoldDB" id="A0AAD9IW30"/>
<dbReference type="EMBL" id="JAODUO010005161">
    <property type="protein sequence ID" value="KAK2141647.1"/>
    <property type="molecule type" value="Genomic_DNA"/>
</dbReference>